<feature type="region of interest" description="Disordered" evidence="7">
    <location>
        <begin position="315"/>
        <end position="350"/>
    </location>
</feature>
<proteinExistence type="evidence at protein level"/>
<feature type="compositionally biased region" description="Basic and acidic residues" evidence="7">
    <location>
        <begin position="526"/>
        <end position="535"/>
    </location>
</feature>
<dbReference type="InterPro" id="IPR001781">
    <property type="entry name" value="Znf_LIM"/>
</dbReference>
<comment type="interaction">
    <interactant intactId="EBI-316352">
        <id>G5EFL5</id>
    </interactant>
    <interactant intactId="EBI-317902">
        <id>Q9N4P3</id>
        <label>CELE_ZK121.2</label>
    </interactant>
    <organismsDiffer>false</organismsDiffer>
    <experiments>3</experiments>
</comment>
<keyword evidence="11" id="KW-1185">Reference proteome</keyword>
<evidence type="ECO:0000313" key="10">
    <source>
        <dbReference type="EMBL" id="CAA90991.1"/>
    </source>
</evidence>
<dbReference type="GO" id="GO:0043050">
    <property type="term" value="P:nematode pharyngeal pumping"/>
    <property type="evidence" value="ECO:0000315"/>
    <property type="project" value="WormBase"/>
</dbReference>
<comment type="interaction">
    <interactant intactId="EBI-316352">
        <id>G5EFL5</id>
    </interactant>
    <interactant intactId="EBI-327687">
        <id>Q09651</id>
        <label>ZK1307.9</label>
    </interactant>
    <organismsDiffer>false</organismsDiffer>
    <experiments>3</experiments>
</comment>
<dbReference type="GO" id="GO:0003779">
    <property type="term" value="F:actin binding"/>
    <property type="evidence" value="ECO:0000318"/>
    <property type="project" value="GO_Central"/>
</dbReference>
<dbReference type="PROSITE" id="PS00478">
    <property type="entry name" value="LIM_DOMAIN_1"/>
    <property type="match status" value="1"/>
</dbReference>
<dbReference type="FunCoup" id="G5EFL5">
    <property type="interactions" value="139"/>
</dbReference>
<dbReference type="SMR" id="G5EFL5"/>
<dbReference type="SMART" id="SM00735">
    <property type="entry name" value="ZM"/>
    <property type="match status" value="1"/>
</dbReference>
<accession>G5EFL5</accession>
<dbReference type="CDD" id="cd09360">
    <property type="entry name" value="LIM_ALP_like"/>
    <property type="match status" value="1"/>
</dbReference>
<dbReference type="CDD" id="cd09461">
    <property type="entry name" value="LIM3_Enigma_like_1"/>
    <property type="match status" value="1"/>
</dbReference>
<comment type="interaction">
    <interactant intactId="EBI-316352">
        <id>G5EFL5</id>
    </interactant>
    <interactant intactId="EBI-327642">
        <id>Q95QA6</id>
        <label>pat-12</label>
    </interactant>
    <organismsDiffer>false</organismsDiffer>
    <experiments>4</experiments>
</comment>
<dbReference type="IntAct" id="G5EFL5">
    <property type="interactions" value="70"/>
</dbReference>
<feature type="compositionally biased region" description="Polar residues" evidence="7">
    <location>
        <begin position="327"/>
        <end position="343"/>
    </location>
</feature>
<feature type="compositionally biased region" description="Polar residues" evidence="7">
    <location>
        <begin position="380"/>
        <end position="391"/>
    </location>
</feature>
<evidence type="ECO:0007829" key="13">
    <source>
        <dbReference type="PeptideAtlas" id="G5EFL5"/>
    </source>
</evidence>
<dbReference type="SUPFAM" id="SSF57716">
    <property type="entry name" value="Glucocorticoid receptor-like (DNA-binding domain)"/>
    <property type="match status" value="4"/>
</dbReference>
<keyword evidence="13" id="KW-1267">Proteomics identification</keyword>
<feature type="compositionally biased region" description="Low complexity" evidence="7">
    <location>
        <begin position="1191"/>
        <end position="1202"/>
    </location>
</feature>
<dbReference type="GO" id="GO:0030018">
    <property type="term" value="C:Z disc"/>
    <property type="evidence" value="ECO:0000318"/>
    <property type="project" value="GO_Central"/>
</dbReference>
<reference evidence="10 11" key="1">
    <citation type="journal article" date="1998" name="Science">
        <title>Genome sequence of the nematode C. elegans: a platform for investigating biology.</title>
        <authorList>
            <consortium name="The C. elegans sequencing consortium"/>
            <person name="Sulson J.E."/>
            <person name="Waterston R."/>
        </authorList>
    </citation>
    <scope>NUCLEOTIDE SEQUENCE [LARGE SCALE GENOMIC DNA]</scope>
    <source>
        <strain evidence="10 11">Bristol N2</strain>
    </source>
</reference>
<dbReference type="GO" id="GO:0051371">
    <property type="term" value="F:muscle alpha-actinin binding"/>
    <property type="evidence" value="ECO:0000318"/>
    <property type="project" value="GO_Central"/>
</dbReference>
<dbReference type="RefSeq" id="NP_001023371.1">
    <property type="nucleotide sequence ID" value="NM_001028200.6"/>
</dbReference>
<dbReference type="STRING" id="6239.T11B7.4d.1"/>
<dbReference type="HOGENOM" id="CLU_003406_0_0_1"/>
<dbReference type="OrthoDB" id="5911912at2759"/>
<dbReference type="PANTHER" id="PTHR24214">
    <property type="entry name" value="PDZ AND LIM DOMAIN PROTEIN ZASP"/>
    <property type="match status" value="1"/>
</dbReference>
<organism evidence="10 11">
    <name type="scientific">Caenorhabditis elegans</name>
    <dbReference type="NCBI Taxonomy" id="6239"/>
    <lineage>
        <taxon>Eukaryota</taxon>
        <taxon>Metazoa</taxon>
        <taxon>Ecdysozoa</taxon>
        <taxon>Nematoda</taxon>
        <taxon>Chromadorea</taxon>
        <taxon>Rhabditida</taxon>
        <taxon>Rhabditina</taxon>
        <taxon>Rhabditomorpha</taxon>
        <taxon>Rhabditoidea</taxon>
        <taxon>Rhabditidae</taxon>
        <taxon>Peloderinae</taxon>
        <taxon>Caenorhabditis</taxon>
    </lineage>
</organism>
<dbReference type="WormBase" id="T11B7.4d">
    <property type="protein sequence ID" value="CE03650"/>
    <property type="gene ID" value="WBGene00001132"/>
    <property type="gene designation" value="alp-1"/>
</dbReference>
<dbReference type="Gene3D" id="2.30.42.10">
    <property type="match status" value="1"/>
</dbReference>
<feature type="region of interest" description="Disordered" evidence="7">
    <location>
        <begin position="491"/>
        <end position="535"/>
    </location>
</feature>
<dbReference type="GO" id="GO:0001725">
    <property type="term" value="C:stress fiber"/>
    <property type="evidence" value="ECO:0000318"/>
    <property type="project" value="GO_Central"/>
</dbReference>
<evidence type="ECO:0000256" key="3">
    <source>
        <dbReference type="ARBA" id="ARBA00022723"/>
    </source>
</evidence>
<evidence type="ECO:0000256" key="2">
    <source>
        <dbReference type="ARBA" id="ARBA00022490"/>
    </source>
</evidence>
<evidence type="ECO:0000256" key="5">
    <source>
        <dbReference type="ARBA" id="ARBA00023038"/>
    </source>
</evidence>
<dbReference type="CDD" id="cd09455">
    <property type="entry name" value="LIM1_Enigma_like_1"/>
    <property type="match status" value="1"/>
</dbReference>
<keyword evidence="5 6" id="KW-0440">LIM domain</keyword>
<dbReference type="PIR" id="T19156">
    <property type="entry name" value="T19156"/>
</dbReference>
<dbReference type="SUPFAM" id="SSF50156">
    <property type="entry name" value="PDZ domain-like"/>
    <property type="match status" value="1"/>
</dbReference>
<dbReference type="PeptideAtlas" id="G5EFL5"/>
<feature type="region of interest" description="Disordered" evidence="7">
    <location>
        <begin position="1183"/>
        <end position="1246"/>
    </location>
</feature>
<dbReference type="GO" id="GO:0005912">
    <property type="term" value="C:adherens junction"/>
    <property type="evidence" value="ECO:0000318"/>
    <property type="project" value="GO_Central"/>
</dbReference>
<dbReference type="OMA" id="KEEWRQQ"/>
<dbReference type="GO" id="GO:0008340">
    <property type="term" value="P:determination of adult lifespan"/>
    <property type="evidence" value="ECO:0000315"/>
    <property type="project" value="WormBase"/>
</dbReference>
<sequence length="1424" mass="157439">MERVTVRMARSDRRTPWGFGVTEAPDGAVLIVNVIGGSLADRAGLRNGDVVDRLEDLDNLDINAVDRLLVTAHEKIELIVTRQPSGAATRIWRPEVTENTGPGQDQTPYRVNLQHSSDTRPPQGFNNSALPFETDQRVKHMQYNSPLGIYSDKSAAEQYVQQTQGLGDNSGARAAAQRQDEPAYLRSETLRLLKEQEHGSAGGAGTTLSNHPNPSGLPVCFMCTRPILGVMARAAGKNLHGDCLSCATCGNSLRNVGHHFIEDKFYCDIHGTQRKHGGRPGMDPNIFVKSSPTAAQPVHIQDSPRAAYHPQVNTARPVSVSPAPSAGSKTVTTHYHTPKTQGILSPGQRGVPTAAFGADLSKSVTYGGGVGPGGTHYDSNRLSPAPSQYSTQSRNQSQQHYQQHVVQAPPPVPSNPPPSNEQQSQSRVQNLPDSVRSAVSPRRSGKSPRQWPPPAMPTTNRYWQIDPADALKKEKVNYGEDLVALIKEVEQSKEKEPKVKKEPKKGTRGARRASNISKEQVQQAFEEQRKRTERKEIKKLEKEIKPKPELKVEVPVEPLVVPTSKPLEEPCPEALPPPKINDGIHWTVIHSPVLRSPSPAKVTSEAAIPESNGVVKPIPSYASQPIGISKTSTPQPFRPGSQVERPHYSSVGLKDVHAPVPLPRSPQHSPQPVQSYIVRSSDANVTTSTNLQTTVTRQYTENDNKSQFLQQPHPDTIDSSTSPIPTIRLNRHTKPEPSTPLSVPTVSINDIATSPIKITEPSRPWRASVSNSATSPIKIHESRVQPVDESRGLHRHEEKAQIETSTIKIHEPSSPPPSVHKFGAVNTRAAPAPVQFMQTPRIAVKIHEPTGPSPTPPSTPSHPIKRDPKHFKKVDFSKTSPTVIPEWKDSADIVDESDILTECSREDDSISFLKAATYDGDESEMIDNNIDNKSDITSTFDIEEEEVDVVQDRERIRVVGRKGGEGGEAEKQWRQRAMELLDDDAQTERDLRIVAALNERLQGLREMEDDDRVRAIECIARHQSELEQTQTQLSTLLESAIVYLQNLRPELELTEPIDNDAKSLETVKFEPTRAEQRVNEIRKKVLEDLEHLPILGDGMDSVPPPPPERKVFPFQSYQPIAPQFPVPAAESPVTQSLHDVLDEFYSLRKPTPTQNVAQSSDTTAEDSRNFLASRLGQVMIDENKKAGGSNGSSQHHNQQGSSYTKTSFERTTTETRPQQNTGAPRAGDFRGTGHLTTTTTTQQNGGRAPFCESCKQQIRGAFVLATGKSWCPEHFVCANSSCRRRLLECGFVEEDGQKFCESCFEQHIAPRCNKCSKPIISDCLNALQKKWHPTCFTCAHCQKPFGNSAFYLEQGLPYCEQDWNALFTTKCVSCRYPIEAGDRWVEALGNAFHSNCFTCARCNHNLEGESFFAKNGQPFCRLHA</sequence>
<keyword evidence="2" id="KW-0963">Cytoplasm</keyword>
<feature type="compositionally biased region" description="Polar residues" evidence="7">
    <location>
        <begin position="514"/>
        <end position="525"/>
    </location>
</feature>
<evidence type="ECO:0000313" key="11">
    <source>
        <dbReference type="Proteomes" id="UP000001940"/>
    </source>
</evidence>
<feature type="compositionally biased region" description="Polar residues" evidence="7">
    <location>
        <begin position="697"/>
        <end position="710"/>
    </location>
</feature>
<feature type="domain" description="LIM zinc-binding" evidence="8">
    <location>
        <begin position="1370"/>
        <end position="1424"/>
    </location>
</feature>
<dbReference type="Bgee" id="WBGene00001132">
    <property type="expression patterns" value="Expressed in pharyngeal muscle cell (C elegans) and 3 other cell types or tissues"/>
</dbReference>
<dbReference type="GO" id="GO:0061061">
    <property type="term" value="P:muscle structure development"/>
    <property type="evidence" value="ECO:0000318"/>
    <property type="project" value="GO_Central"/>
</dbReference>
<dbReference type="InParanoid" id="G5EFL5"/>
<evidence type="ECO:0000256" key="1">
    <source>
        <dbReference type="ARBA" id="ARBA00004496"/>
    </source>
</evidence>
<evidence type="ECO:0000256" key="7">
    <source>
        <dbReference type="SAM" id="MobiDB-lite"/>
    </source>
</evidence>
<feature type="compositionally biased region" description="Basic and acidic residues" evidence="7">
    <location>
        <begin position="491"/>
        <end position="500"/>
    </location>
</feature>
<evidence type="ECO:0000256" key="4">
    <source>
        <dbReference type="ARBA" id="ARBA00022833"/>
    </source>
</evidence>
<gene>
    <name evidence="10 12" type="primary">alp-1</name>
    <name evidence="10" type="ORF">CELE_T11B7.4</name>
    <name evidence="12" type="ORF">T11B7.4</name>
</gene>
<dbReference type="GeneID" id="177701"/>
<dbReference type="AlphaFoldDB" id="G5EFL5"/>
<feature type="region of interest" description="Disordered" evidence="7">
    <location>
        <begin position="562"/>
        <end position="581"/>
    </location>
</feature>
<dbReference type="GO" id="GO:0055120">
    <property type="term" value="C:striated muscle dense body"/>
    <property type="evidence" value="ECO:0000314"/>
    <property type="project" value="WormBase"/>
</dbReference>
<dbReference type="GO" id="GO:0031941">
    <property type="term" value="C:filamentous actin"/>
    <property type="evidence" value="ECO:0000318"/>
    <property type="project" value="GO_Central"/>
</dbReference>
<evidence type="ECO:0000256" key="6">
    <source>
        <dbReference type="PROSITE-ProRule" id="PRU00125"/>
    </source>
</evidence>
<comment type="interaction">
    <interactant intactId="EBI-316352">
        <id>G5EFL5</id>
    </interactant>
    <interactant intactId="EBI-317562">
        <id>Q17865</id>
        <label>C09G1.4</label>
    </interactant>
    <organismsDiffer>false</organismsDiffer>
    <experiments>3</experiments>
</comment>
<name>G5EFL5_CAEEL</name>
<feature type="compositionally biased region" description="Low complexity" evidence="7">
    <location>
        <begin position="684"/>
        <end position="696"/>
    </location>
</feature>
<comment type="interaction">
    <interactant intactId="EBI-316352">
        <id>G5EFL5</id>
    </interactant>
    <interactant intactId="EBI-314014">
        <id>Q23158</id>
        <label>atn-1</label>
    </interactant>
    <organismsDiffer>false</organismsDiffer>
    <experiments>4</experiments>
</comment>
<comment type="interaction">
    <interactant intactId="EBI-316352">
        <id>G5EFL5</id>
    </interactant>
    <interactant intactId="EBI-325968">
        <id>Q20712</id>
        <label>CELE_F53B3.3</label>
    </interactant>
    <organismsDiffer>false</organismsDiffer>
    <experiments>3</experiments>
</comment>
<dbReference type="ExpressionAtlas" id="G5EFL5">
    <property type="expression patterns" value="baseline and differential"/>
</dbReference>
<feature type="region of interest" description="Disordered" evidence="7">
    <location>
        <begin position="367"/>
        <end position="462"/>
    </location>
</feature>
<dbReference type="eggNOG" id="KOG1703">
    <property type="taxonomic scope" value="Eukaryota"/>
</dbReference>
<dbReference type="FunFam" id="2.10.110.10:FF:000020">
    <property type="entry name" value="PDZ and LIM domain protein 5"/>
    <property type="match status" value="1"/>
</dbReference>
<evidence type="ECO:0000259" key="8">
    <source>
        <dbReference type="PROSITE" id="PS50023"/>
    </source>
</evidence>
<comment type="subcellular location">
    <subcellularLocation>
        <location evidence="1">Cytoplasm</location>
    </subcellularLocation>
</comment>
<dbReference type="InterPro" id="IPR036034">
    <property type="entry name" value="PDZ_sf"/>
</dbReference>
<feature type="domain" description="LIM zinc-binding" evidence="8">
    <location>
        <begin position="218"/>
        <end position="278"/>
    </location>
</feature>
<dbReference type="InterPro" id="IPR006643">
    <property type="entry name" value="Zasp-like_motif"/>
</dbReference>
<feature type="domain" description="LIM zinc-binding" evidence="8">
    <location>
        <begin position="1310"/>
        <end position="1369"/>
    </location>
</feature>
<dbReference type="CTD" id="177701"/>
<feature type="compositionally biased region" description="Pro residues" evidence="7">
    <location>
        <begin position="408"/>
        <end position="419"/>
    </location>
</feature>
<dbReference type="FunFam" id="2.10.110.10:FF:000060">
    <property type="entry name" value="Uncharacterized protein, isoform Z"/>
    <property type="match status" value="1"/>
</dbReference>
<dbReference type="GO" id="GO:0030036">
    <property type="term" value="P:actin cytoskeleton organization"/>
    <property type="evidence" value="ECO:0000318"/>
    <property type="project" value="GO_Central"/>
</dbReference>
<dbReference type="EMBL" id="BX284604">
    <property type="protein sequence ID" value="CAA90991.1"/>
    <property type="molecule type" value="Genomic_DNA"/>
</dbReference>
<dbReference type="PaxDb" id="6239-T11B7.4d"/>
<protein>
    <submittedName>
        <fullName evidence="10">PDZ and LIM domain protein Zasp</fullName>
    </submittedName>
</protein>
<dbReference type="InterPro" id="IPR001478">
    <property type="entry name" value="PDZ"/>
</dbReference>
<evidence type="ECO:0000313" key="12">
    <source>
        <dbReference type="WormBase" id="T11B7.4d"/>
    </source>
</evidence>
<dbReference type="PANTHER" id="PTHR24214:SF38">
    <property type="entry name" value="PDZ AND LIM DOMAIN PROTEIN ZASP-RELATED"/>
    <property type="match status" value="1"/>
</dbReference>
<feature type="compositionally biased region" description="Low complexity" evidence="7">
    <location>
        <begin position="317"/>
        <end position="326"/>
    </location>
</feature>
<dbReference type="FunFam" id="2.10.110.10:FF:000069">
    <property type="entry name" value="Uncharacterized protein, isoform Z"/>
    <property type="match status" value="1"/>
</dbReference>
<feature type="region of interest" description="Disordered" evidence="7">
    <location>
        <begin position="625"/>
        <end position="646"/>
    </location>
</feature>
<feature type="domain" description="PDZ" evidence="9">
    <location>
        <begin position="5"/>
        <end position="84"/>
    </location>
</feature>
<dbReference type="SMART" id="SM00132">
    <property type="entry name" value="LIM"/>
    <property type="match status" value="4"/>
</dbReference>
<dbReference type="FunFam" id="2.10.110.10:FF:000146">
    <property type="entry name" value="ALP/Enigma encoding"/>
    <property type="match status" value="1"/>
</dbReference>
<dbReference type="Pfam" id="PF00412">
    <property type="entry name" value="LIM"/>
    <property type="match status" value="4"/>
</dbReference>
<keyword evidence="3 6" id="KW-0479">Metal-binding</keyword>
<dbReference type="Gene3D" id="2.10.110.10">
    <property type="entry name" value="Cysteine Rich Protein"/>
    <property type="match status" value="4"/>
</dbReference>
<dbReference type="GO" id="GO:0046872">
    <property type="term" value="F:metal ion binding"/>
    <property type="evidence" value="ECO:0007669"/>
    <property type="project" value="UniProtKB-KW"/>
</dbReference>
<feature type="compositionally biased region" description="Pro residues" evidence="7">
    <location>
        <begin position="851"/>
        <end position="860"/>
    </location>
</feature>
<feature type="region of interest" description="Disordered" evidence="7">
    <location>
        <begin position="679"/>
        <end position="745"/>
    </location>
</feature>
<feature type="region of interest" description="Disordered" evidence="7">
    <location>
        <begin position="848"/>
        <end position="868"/>
    </location>
</feature>
<dbReference type="PROSITE" id="PS50106">
    <property type="entry name" value="PDZ"/>
    <property type="match status" value="1"/>
</dbReference>
<dbReference type="Proteomes" id="UP000001940">
    <property type="component" value="Chromosome IV"/>
</dbReference>
<feature type="compositionally biased region" description="Low complexity" evidence="7">
    <location>
        <begin position="392"/>
        <end position="407"/>
    </location>
</feature>
<dbReference type="AGR" id="WB:WBGene00001132"/>
<dbReference type="SMART" id="SM00228">
    <property type="entry name" value="PDZ"/>
    <property type="match status" value="1"/>
</dbReference>
<dbReference type="InterPro" id="IPR050604">
    <property type="entry name" value="PDZ-LIM_domain"/>
</dbReference>
<feature type="compositionally biased region" description="Basic residues" evidence="7">
    <location>
        <begin position="501"/>
        <end position="511"/>
    </location>
</feature>
<dbReference type="MINT" id="G5EFL5"/>
<keyword evidence="4 6" id="KW-0862">Zinc</keyword>
<evidence type="ECO:0000259" key="9">
    <source>
        <dbReference type="PROSITE" id="PS50106"/>
    </source>
</evidence>
<dbReference type="PROSITE" id="PS50023">
    <property type="entry name" value="LIM_DOMAIN_2"/>
    <property type="match status" value="3"/>
</dbReference>
<comment type="interaction">
    <interactant intactId="EBI-316352">
        <id>G5EFL5</id>
    </interactant>
    <interactant intactId="EBI-322716">
        <id>Q20398</id>
        <label>magu-4</label>
    </interactant>
    <organismsDiffer>false</organismsDiffer>
    <experiments>3</experiments>
</comment>